<keyword evidence="5" id="KW-0999">Mitochondrion inner membrane</keyword>
<evidence type="ECO:0000256" key="1">
    <source>
        <dbReference type="ARBA" id="ARBA00022603"/>
    </source>
</evidence>
<feature type="binding site" evidence="5">
    <location>
        <position position="158"/>
    </location>
    <ligand>
        <name>S-adenosyl-L-methionine</name>
        <dbReference type="ChEBI" id="CHEBI:59789"/>
    </ligand>
</feature>
<sequence length="346" mass="38087">MQSLSKFKSIAITCVGNRYIGRCALNTTISNSTSSISTTNNNYYYNINRSFSTTPNNHTTNTNNNNNNSQVGSSSTSSSSSSKRQNEIDFFNTMAKDWWNEEGEMKPLHKMNPVRVQYIVEKLKEVGAINGGGGGGDVATAAAAASSPLKGLKIIDVGCGAGLLTESLCRLGASVVGVDAAQQNIKMAIAHANLDQLLQQKLQLQQLEYIESTIENHVVNANNPQYDVVCSLEVVEHVDNVPEFISNLTKILKPGGSLFISTINRTPLSWLLTIVGAEYLLRIVPVNTHHHNQFVMPTELRQYIESSDSAMRLLDQKGLFYNPITCNWSIMDDTKVNYIIHAIKLK</sequence>
<feature type="binding site" evidence="5">
    <location>
        <position position="115"/>
    </location>
    <ligand>
        <name>S-adenosyl-L-methionine</name>
        <dbReference type="ChEBI" id="CHEBI:59789"/>
    </ligand>
</feature>
<comment type="cofactor">
    <cofactor evidence="5">
        <name>Mg(2+)</name>
        <dbReference type="ChEBI" id="CHEBI:18420"/>
    </cofactor>
</comment>
<dbReference type="Proteomes" id="UP000007797">
    <property type="component" value="Unassembled WGS sequence"/>
</dbReference>
<proteinExistence type="inferred from homology"/>
<keyword evidence="4 5" id="KW-0949">S-adenosyl-L-methionine</keyword>
<dbReference type="Pfam" id="PF13489">
    <property type="entry name" value="Methyltransf_23"/>
    <property type="match status" value="1"/>
</dbReference>
<dbReference type="InterPro" id="IPR010233">
    <property type="entry name" value="UbiG_MeTrfase"/>
</dbReference>
<evidence type="ECO:0000256" key="5">
    <source>
        <dbReference type="HAMAP-Rule" id="MF_03190"/>
    </source>
</evidence>
<evidence type="ECO:0000313" key="8">
    <source>
        <dbReference type="Proteomes" id="UP000007797"/>
    </source>
</evidence>
<dbReference type="GO" id="GO:0061542">
    <property type="term" value="F:3-demethylubiquinol 3-O-methyltransferase activity"/>
    <property type="evidence" value="ECO:0007669"/>
    <property type="project" value="UniProtKB-UniRule"/>
</dbReference>
<name>F4PUY8_CACFS</name>
<dbReference type="CDD" id="cd02440">
    <property type="entry name" value="AdoMet_MTases"/>
    <property type="match status" value="1"/>
</dbReference>
<protein>
    <recommendedName>
        <fullName evidence="5">Ubiquinone biosynthesis O-methyltransferase, mitochondrial</fullName>
    </recommendedName>
    <alternativeName>
        <fullName evidence="5">3-demethylubiquinol 3-O-methyltransferase</fullName>
        <ecNumber evidence="5">2.1.1.64</ecNumber>
    </alternativeName>
    <alternativeName>
        <fullName evidence="5">3-demethylubiquinone 3-O-methyltransferase</fullName>
        <ecNumber evidence="5">2.1.1.-</ecNumber>
    </alternativeName>
    <alternativeName>
        <fullName evidence="5">Polyprenyldihydroxybenzoate methyltransferase</fullName>
        <ecNumber evidence="5">2.1.1.114</ecNumber>
    </alternativeName>
</protein>
<dbReference type="RefSeq" id="XP_004359801.1">
    <property type="nucleotide sequence ID" value="XM_004359744.1"/>
</dbReference>
<feature type="binding site" evidence="5">
    <location>
        <position position="233"/>
    </location>
    <ligand>
        <name>Mg(2+)</name>
        <dbReference type="ChEBI" id="CHEBI:18420"/>
    </ligand>
</feature>
<dbReference type="InterPro" id="IPR029063">
    <property type="entry name" value="SAM-dependent_MTases_sf"/>
</dbReference>
<feature type="binding site" evidence="5">
    <location>
        <position position="236"/>
    </location>
    <ligand>
        <name>Mg(2+)</name>
        <dbReference type="ChEBI" id="CHEBI:18420"/>
    </ligand>
</feature>
<comment type="similarity">
    <text evidence="5">Belongs to the class I-like SAM-binding methyltransferase superfamily. UbiG/COQ3 family.</text>
</comment>
<dbReference type="PANTHER" id="PTHR43464:SF19">
    <property type="entry name" value="UBIQUINONE BIOSYNTHESIS O-METHYLTRANSFERASE, MITOCHONDRIAL"/>
    <property type="match status" value="1"/>
</dbReference>
<dbReference type="GO" id="GO:0032259">
    <property type="term" value="P:methylation"/>
    <property type="evidence" value="ECO:0007669"/>
    <property type="project" value="UniProtKB-KW"/>
</dbReference>
<keyword evidence="1 5" id="KW-0489">Methyltransferase</keyword>
<keyword evidence="2 5" id="KW-0808">Transferase</keyword>
<dbReference type="EC" id="2.1.1.-" evidence="5"/>
<dbReference type="GO" id="GO:0120537">
    <property type="term" value="F:3-demethylubiquinone 3-O-methyltransferase activity"/>
    <property type="evidence" value="ECO:0007669"/>
    <property type="project" value="RHEA"/>
</dbReference>
<keyword evidence="5" id="KW-0460">Magnesium</keyword>
<dbReference type="HAMAP" id="MF_00472">
    <property type="entry name" value="UbiG"/>
    <property type="match status" value="1"/>
</dbReference>
<dbReference type="UniPathway" id="UPA00232"/>
<dbReference type="KEGG" id="dfa:DFA_01836"/>
<organism evidence="7 8">
    <name type="scientific">Cavenderia fasciculata</name>
    <name type="common">Slime mold</name>
    <name type="synonym">Dictyostelium fasciculatum</name>
    <dbReference type="NCBI Taxonomy" id="261658"/>
    <lineage>
        <taxon>Eukaryota</taxon>
        <taxon>Amoebozoa</taxon>
        <taxon>Evosea</taxon>
        <taxon>Eumycetozoa</taxon>
        <taxon>Dictyostelia</taxon>
        <taxon>Acytosteliales</taxon>
        <taxon>Cavenderiaceae</taxon>
        <taxon>Cavenderia</taxon>
    </lineage>
</organism>
<dbReference type="GO" id="GO:0046872">
    <property type="term" value="F:metal ion binding"/>
    <property type="evidence" value="ECO:0007669"/>
    <property type="project" value="UniProtKB-KW"/>
</dbReference>
<comment type="pathway">
    <text evidence="5">Cofactor biosynthesis; ubiquinone biosynthesis.</text>
</comment>
<dbReference type="EC" id="2.1.1.114" evidence="5"/>
<dbReference type="GO" id="GO:0010420">
    <property type="term" value="F:polyprenyldihydroxybenzoate methyltransferase activity"/>
    <property type="evidence" value="ECO:0007669"/>
    <property type="project" value="UniProtKB-UniRule"/>
</dbReference>
<accession>F4PUY8</accession>
<comment type="catalytic activity">
    <reaction evidence="5">
        <text>a 3,4-dihydroxy-5-(all-trans-polyprenyl)benzoate + S-adenosyl-L-methionine = a 4-hydroxy-3-methoxy-5-(all-trans-polyprenyl)benzoate + S-adenosyl-L-homocysteine + H(+)</text>
        <dbReference type="Rhea" id="RHEA:44452"/>
        <dbReference type="Rhea" id="RHEA-COMP:10930"/>
        <dbReference type="Rhea" id="RHEA-COMP:10931"/>
        <dbReference type="ChEBI" id="CHEBI:15378"/>
        <dbReference type="ChEBI" id="CHEBI:57856"/>
        <dbReference type="ChEBI" id="CHEBI:59789"/>
        <dbReference type="ChEBI" id="CHEBI:64694"/>
        <dbReference type="ChEBI" id="CHEBI:84443"/>
        <dbReference type="EC" id="2.1.1.114"/>
    </reaction>
</comment>
<evidence type="ECO:0000256" key="4">
    <source>
        <dbReference type="ARBA" id="ARBA00022691"/>
    </source>
</evidence>
<dbReference type="NCBIfam" id="TIGR01983">
    <property type="entry name" value="UbiG"/>
    <property type="match status" value="1"/>
</dbReference>
<comment type="subcellular location">
    <subcellularLocation>
        <location evidence="5">Mitochondrion inner membrane</location>
        <topology evidence="5">Peripheral membrane protein</topology>
        <orientation evidence="5">Matrix side</orientation>
    </subcellularLocation>
</comment>
<feature type="binding site" evidence="5">
    <location>
        <position position="232"/>
    </location>
    <ligand>
        <name>S-adenosyl-L-methionine</name>
        <dbReference type="ChEBI" id="CHEBI:59789"/>
    </ligand>
</feature>
<comment type="catalytic activity">
    <reaction evidence="5">
        <text>a 3-demethylubiquinone + S-adenosyl-L-methionine = a ubiquinone + S-adenosyl-L-homocysteine</text>
        <dbReference type="Rhea" id="RHEA:81215"/>
        <dbReference type="Rhea" id="RHEA-COMP:9565"/>
        <dbReference type="Rhea" id="RHEA-COMP:19654"/>
        <dbReference type="ChEBI" id="CHEBI:16389"/>
        <dbReference type="ChEBI" id="CHEBI:57856"/>
        <dbReference type="ChEBI" id="CHEBI:59789"/>
        <dbReference type="ChEBI" id="CHEBI:231825"/>
    </reaction>
</comment>
<dbReference type="OrthoDB" id="3265906at2759"/>
<comment type="subunit">
    <text evidence="5">Component of a multi-subunit COQ enzyme complex.</text>
</comment>
<evidence type="ECO:0000256" key="3">
    <source>
        <dbReference type="ARBA" id="ARBA00022688"/>
    </source>
</evidence>
<dbReference type="GO" id="GO:0031314">
    <property type="term" value="C:extrinsic component of mitochondrial inner membrane"/>
    <property type="evidence" value="ECO:0007669"/>
    <property type="project" value="UniProtKB-UniRule"/>
</dbReference>
<dbReference type="EC" id="2.1.1.64" evidence="5"/>
<dbReference type="Gene3D" id="3.40.50.150">
    <property type="entry name" value="Vaccinia Virus protein VP39"/>
    <property type="match status" value="1"/>
</dbReference>
<keyword evidence="5" id="KW-0496">Mitochondrion</keyword>
<feature type="binding site" evidence="5">
    <location>
        <position position="237"/>
    </location>
    <ligand>
        <name>Mg(2+)</name>
        <dbReference type="ChEBI" id="CHEBI:18420"/>
    </ligand>
</feature>
<feature type="region of interest" description="Disordered" evidence="6">
    <location>
        <begin position="54"/>
        <end position="85"/>
    </location>
</feature>
<keyword evidence="3 5" id="KW-0831">Ubiquinone biosynthesis</keyword>
<comment type="catalytic activity">
    <reaction evidence="5">
        <text>a 3-demethylubiquinol + S-adenosyl-L-methionine = a ubiquinol + S-adenosyl-L-homocysteine + H(+)</text>
        <dbReference type="Rhea" id="RHEA:44380"/>
        <dbReference type="Rhea" id="RHEA-COMP:9566"/>
        <dbReference type="Rhea" id="RHEA-COMP:10914"/>
        <dbReference type="ChEBI" id="CHEBI:15378"/>
        <dbReference type="ChEBI" id="CHEBI:17976"/>
        <dbReference type="ChEBI" id="CHEBI:57856"/>
        <dbReference type="ChEBI" id="CHEBI:59789"/>
        <dbReference type="ChEBI" id="CHEBI:84422"/>
        <dbReference type="EC" id="2.1.1.64"/>
    </reaction>
</comment>
<gene>
    <name evidence="5 7" type="primary">coq3</name>
    <name evidence="7" type="ORF">DFA_01836</name>
</gene>
<feature type="binding site" evidence="5">
    <location>
        <position position="179"/>
    </location>
    <ligand>
        <name>S-adenosyl-L-methionine</name>
        <dbReference type="ChEBI" id="CHEBI:59789"/>
    </ligand>
</feature>
<keyword evidence="5" id="KW-0479">Metal-binding</keyword>
<reference evidence="8" key="1">
    <citation type="journal article" date="2011" name="Genome Res.">
        <title>Phylogeny-wide analysis of social amoeba genomes highlights ancient origins for complex intercellular communication.</title>
        <authorList>
            <person name="Heidel A.J."/>
            <person name="Lawal H.M."/>
            <person name="Felder M."/>
            <person name="Schilde C."/>
            <person name="Helps N.R."/>
            <person name="Tunggal B."/>
            <person name="Rivero F."/>
            <person name="John U."/>
            <person name="Schleicher M."/>
            <person name="Eichinger L."/>
            <person name="Platzer M."/>
            <person name="Noegel A.A."/>
            <person name="Schaap P."/>
            <person name="Gloeckner G."/>
        </authorList>
    </citation>
    <scope>NUCLEOTIDE SEQUENCE [LARGE SCALE GENOMIC DNA]</scope>
    <source>
        <strain evidence="8">SH3</strain>
    </source>
</reference>
<dbReference type="SUPFAM" id="SSF53335">
    <property type="entry name" value="S-adenosyl-L-methionine-dependent methyltransferases"/>
    <property type="match status" value="1"/>
</dbReference>
<dbReference type="OMA" id="LASRWWD"/>
<evidence type="ECO:0000313" key="7">
    <source>
        <dbReference type="EMBL" id="EGG21950.1"/>
    </source>
</evidence>
<dbReference type="AlphaFoldDB" id="F4PUY8"/>
<evidence type="ECO:0000256" key="2">
    <source>
        <dbReference type="ARBA" id="ARBA00022679"/>
    </source>
</evidence>
<dbReference type="PANTHER" id="PTHR43464">
    <property type="entry name" value="METHYLTRANSFERASE"/>
    <property type="match status" value="1"/>
</dbReference>
<dbReference type="EMBL" id="GL883010">
    <property type="protein sequence ID" value="EGG21950.1"/>
    <property type="molecule type" value="Genomic_DNA"/>
</dbReference>
<comment type="function">
    <text evidence="5">O-methyltransferase required for two non-consecutive steps during ubiquinone biosynthesis. Catalyzes the 2 O-methylation of 3,4-dihydroxy-5-(all-trans-polyprenyl)benzoic acid into 4-hydroxy-3-methoxy-5-(all-trans-polyprenyl)benzoic acid. Also catalyzes the last step of ubiquinone biosynthesis by mediating methylation of 3-demethylubiquinone into ubiquinone. Also able to mediate the methylation of 3-demethylubiquinol into ubiquinol.</text>
</comment>
<keyword evidence="5" id="KW-0472">Membrane</keyword>
<feature type="compositionally biased region" description="Low complexity" evidence="6">
    <location>
        <begin position="54"/>
        <end position="82"/>
    </location>
</feature>
<dbReference type="GeneID" id="14874148"/>
<dbReference type="STRING" id="1054147.F4PUY8"/>
<evidence type="ECO:0000256" key="6">
    <source>
        <dbReference type="SAM" id="MobiDB-lite"/>
    </source>
</evidence>
<keyword evidence="8" id="KW-1185">Reference proteome</keyword>